<evidence type="ECO:0000256" key="6">
    <source>
        <dbReference type="ARBA" id="ARBA00022679"/>
    </source>
</evidence>
<dbReference type="GO" id="GO:0016567">
    <property type="term" value="P:protein ubiquitination"/>
    <property type="evidence" value="ECO:0007669"/>
    <property type="project" value="TreeGrafter"/>
</dbReference>
<dbReference type="Gene3D" id="3.30.40.10">
    <property type="entry name" value="Zinc/RING finger domain, C3HC4 (zinc finger)"/>
    <property type="match status" value="1"/>
</dbReference>
<keyword evidence="13" id="KW-0862">Zinc</keyword>
<name>A0A9P6REI7_9FUNG</name>
<feature type="domain" description="FHA" evidence="15">
    <location>
        <begin position="59"/>
        <end position="115"/>
    </location>
</feature>
<comment type="subcellular location">
    <subcellularLocation>
        <location evidence="2">Nucleus</location>
    </subcellularLocation>
</comment>
<dbReference type="InterPro" id="IPR013083">
    <property type="entry name" value="Znf_RING/FYVE/PHD"/>
</dbReference>
<feature type="compositionally biased region" description="Basic and acidic residues" evidence="14">
    <location>
        <begin position="191"/>
        <end position="210"/>
    </location>
</feature>
<evidence type="ECO:0000256" key="2">
    <source>
        <dbReference type="ARBA" id="ARBA00004123"/>
    </source>
</evidence>
<dbReference type="SUPFAM" id="SSF49879">
    <property type="entry name" value="SMAD/FHA domain"/>
    <property type="match status" value="1"/>
</dbReference>
<dbReference type="PROSITE" id="PS50089">
    <property type="entry name" value="ZF_RING_2"/>
    <property type="match status" value="1"/>
</dbReference>
<comment type="catalytic activity">
    <reaction evidence="1">
        <text>S-ubiquitinyl-[E2 ubiquitin-conjugating enzyme]-L-cysteine + [acceptor protein]-L-lysine = [E2 ubiquitin-conjugating enzyme]-L-cysteine + N(6)-ubiquitinyl-[acceptor protein]-L-lysine.</text>
        <dbReference type="EC" id="2.3.2.27"/>
    </reaction>
</comment>
<dbReference type="SUPFAM" id="SSF57850">
    <property type="entry name" value="RING/U-box"/>
    <property type="match status" value="1"/>
</dbReference>
<dbReference type="PROSITE" id="PS50006">
    <property type="entry name" value="FHA_DOMAIN"/>
    <property type="match status" value="1"/>
</dbReference>
<protein>
    <recommendedName>
        <fullName evidence="4">RING-type E3 ubiquitin transferase</fullName>
        <ecNumber evidence="4">2.3.2.27</ecNumber>
    </recommendedName>
    <alternativeName>
        <fullName evidence="12">Checkpoint with forkhead and RING finger domains protein</fullName>
    </alternativeName>
    <alternativeName>
        <fullName evidence="11">RING-type E3 ubiquitin transferase CHFR</fullName>
    </alternativeName>
</protein>
<dbReference type="Pfam" id="PF13923">
    <property type="entry name" value="zf-C3HC4_2"/>
    <property type="match status" value="1"/>
</dbReference>
<dbReference type="InterPro" id="IPR001841">
    <property type="entry name" value="Znf_RING"/>
</dbReference>
<feature type="region of interest" description="Disordered" evidence="14">
    <location>
        <begin position="288"/>
        <end position="344"/>
    </location>
</feature>
<dbReference type="GO" id="GO:0008270">
    <property type="term" value="F:zinc ion binding"/>
    <property type="evidence" value="ECO:0007669"/>
    <property type="project" value="UniProtKB-KW"/>
</dbReference>
<feature type="region of interest" description="Disordered" evidence="14">
    <location>
        <begin position="1"/>
        <end position="36"/>
    </location>
</feature>
<evidence type="ECO:0000256" key="10">
    <source>
        <dbReference type="ARBA" id="ARBA00023306"/>
    </source>
</evidence>
<feature type="domain" description="RING-type" evidence="16">
    <location>
        <begin position="220"/>
        <end position="259"/>
    </location>
</feature>
<evidence type="ECO:0000256" key="3">
    <source>
        <dbReference type="ARBA" id="ARBA00004906"/>
    </source>
</evidence>
<comment type="pathway">
    <text evidence="3">Protein modification; protein ubiquitination.</text>
</comment>
<evidence type="ECO:0000256" key="5">
    <source>
        <dbReference type="ARBA" id="ARBA00022618"/>
    </source>
</evidence>
<evidence type="ECO:0000313" key="17">
    <source>
        <dbReference type="EMBL" id="KAG0317006.1"/>
    </source>
</evidence>
<keyword evidence="9" id="KW-0539">Nucleus</keyword>
<evidence type="ECO:0000313" key="18">
    <source>
        <dbReference type="Proteomes" id="UP000823405"/>
    </source>
</evidence>
<keyword evidence="8" id="KW-0833">Ubl conjugation pathway</keyword>
<dbReference type="PANTHER" id="PTHR16079">
    <property type="entry name" value="UBIQUITIN LIGASE PROTEIN CHFR"/>
    <property type="match status" value="1"/>
</dbReference>
<keyword evidence="7" id="KW-0498">Mitosis</keyword>
<evidence type="ECO:0000256" key="4">
    <source>
        <dbReference type="ARBA" id="ARBA00012483"/>
    </source>
</evidence>
<dbReference type="Gene3D" id="2.60.200.20">
    <property type="match status" value="1"/>
</dbReference>
<evidence type="ECO:0000256" key="14">
    <source>
        <dbReference type="SAM" id="MobiDB-lite"/>
    </source>
</evidence>
<keyword evidence="18" id="KW-1185">Reference proteome</keyword>
<evidence type="ECO:0000256" key="1">
    <source>
        <dbReference type="ARBA" id="ARBA00000900"/>
    </source>
</evidence>
<accession>A0A9P6REI7</accession>
<evidence type="ECO:0000256" key="9">
    <source>
        <dbReference type="ARBA" id="ARBA00023242"/>
    </source>
</evidence>
<feature type="compositionally biased region" description="Acidic residues" evidence="14">
    <location>
        <begin position="319"/>
        <end position="339"/>
    </location>
</feature>
<dbReference type="GO" id="GO:0006511">
    <property type="term" value="P:ubiquitin-dependent protein catabolic process"/>
    <property type="evidence" value="ECO:0007669"/>
    <property type="project" value="TreeGrafter"/>
</dbReference>
<dbReference type="InterPro" id="IPR052256">
    <property type="entry name" value="E3_ubiquitin-ligase_CHFR"/>
</dbReference>
<feature type="compositionally biased region" description="Basic and acidic residues" evidence="14">
    <location>
        <begin position="298"/>
        <end position="308"/>
    </location>
</feature>
<dbReference type="Pfam" id="PF17979">
    <property type="entry name" value="zf-CRD"/>
    <property type="match status" value="1"/>
</dbReference>
<dbReference type="SMART" id="SM00240">
    <property type="entry name" value="FHA"/>
    <property type="match status" value="1"/>
</dbReference>
<feature type="region of interest" description="Disordered" evidence="14">
    <location>
        <begin position="152"/>
        <end position="210"/>
    </location>
</feature>
<proteinExistence type="predicted"/>
<dbReference type="Proteomes" id="UP000823405">
    <property type="component" value="Unassembled WGS sequence"/>
</dbReference>
<evidence type="ECO:0000256" key="12">
    <source>
        <dbReference type="ARBA" id="ARBA00031332"/>
    </source>
</evidence>
<dbReference type="GO" id="GO:0051301">
    <property type="term" value="P:cell division"/>
    <property type="evidence" value="ECO:0007669"/>
    <property type="project" value="UniProtKB-KW"/>
</dbReference>
<dbReference type="InterPro" id="IPR008984">
    <property type="entry name" value="SMAD_FHA_dom_sf"/>
</dbReference>
<feature type="compositionally biased region" description="Polar residues" evidence="14">
    <location>
        <begin position="1"/>
        <end position="10"/>
    </location>
</feature>
<keyword evidence="13" id="KW-0863">Zinc-finger</keyword>
<sequence>MSDDTIQGTLTYDHDIQDLPEDDNDSNTNNDQPAPAAPLVTLLSLNAHATSIPLTRNKTILGRVTAKCTEGAVLDNPRISGTHCEVSSRSMTDADAAIWIKDTSSNGVWVNEKKIPKNETVKIFDKDIISFAAGPVDATSDVPAFMLMDKRTKSASPKDAQQLQQQQLQTLPKRANDELEDGSTAADDSEPEQKKQKTDSDVLAKDKEQEDSAFEQEFECSVCHEIMHKPMILQPCLHSFCRACCKSWLQQSKVCPSCRQDVTRTKRDFKLNNLIALFLKTRPHMARDDLDEEEDGNDSDKSDLIGERPRRRRNRHYDDDDDEDDDEYDDEYDDDDDDPIDHNAALLPAGFQGQPVTCPCCLPNNNIGFTCADGVRLAPLPANATFGLYYARLQPQPGHTQCQACRKHLPMIPEAQGEVADRFRCKMCHIPTCGCNMSSVDERVARQFNFPEQYLNPFEMQMVYEYMRTHNVTSQAIWQAIKTGMDSRTFYYLGTGPVANPPPATAAANDADDANDANDADVNAADAAAPAQETPAIRAQRVKSSDRLCHHCSRDYFGNGPFYQWRKSLDDAVLPARALGRSDCWYGRQCRTQHNLGNRGHAERLNHICEKTHR</sequence>
<dbReference type="PANTHER" id="PTHR16079:SF4">
    <property type="entry name" value="E3 UBIQUITIN-PROTEIN LIGASE CHFR"/>
    <property type="match status" value="1"/>
</dbReference>
<dbReference type="EC" id="2.3.2.27" evidence="4"/>
<evidence type="ECO:0000256" key="8">
    <source>
        <dbReference type="ARBA" id="ARBA00022786"/>
    </source>
</evidence>
<keyword evidence="6" id="KW-0808">Transferase</keyword>
<dbReference type="SMART" id="SM00184">
    <property type="entry name" value="RING"/>
    <property type="match status" value="1"/>
</dbReference>
<comment type="caution">
    <text evidence="17">The sequence shown here is derived from an EMBL/GenBank/DDBJ whole genome shotgun (WGS) entry which is preliminary data.</text>
</comment>
<dbReference type="GO" id="GO:0005634">
    <property type="term" value="C:nucleus"/>
    <property type="evidence" value="ECO:0007669"/>
    <property type="project" value="UniProtKB-SubCell"/>
</dbReference>
<keyword evidence="10" id="KW-0131">Cell cycle</keyword>
<reference evidence="17" key="1">
    <citation type="journal article" date="2020" name="Fungal Divers.">
        <title>Resolving the Mortierellaceae phylogeny through synthesis of multi-gene phylogenetics and phylogenomics.</title>
        <authorList>
            <person name="Vandepol N."/>
            <person name="Liber J."/>
            <person name="Desiro A."/>
            <person name="Na H."/>
            <person name="Kennedy M."/>
            <person name="Barry K."/>
            <person name="Grigoriev I.V."/>
            <person name="Miller A.N."/>
            <person name="O'Donnell K."/>
            <person name="Stajich J.E."/>
            <person name="Bonito G."/>
        </authorList>
    </citation>
    <scope>NUCLEOTIDE SEQUENCE</scope>
    <source>
        <strain evidence="17">NVP60</strain>
    </source>
</reference>
<evidence type="ECO:0000256" key="13">
    <source>
        <dbReference type="PROSITE-ProRule" id="PRU00175"/>
    </source>
</evidence>
<dbReference type="InterPro" id="IPR000253">
    <property type="entry name" value="FHA_dom"/>
</dbReference>
<gene>
    <name evidence="17" type="ORF">BGZ97_006029</name>
</gene>
<dbReference type="EMBL" id="JAAAIN010000269">
    <property type="protein sequence ID" value="KAG0317006.1"/>
    <property type="molecule type" value="Genomic_DNA"/>
</dbReference>
<dbReference type="OrthoDB" id="21204at2759"/>
<dbReference type="GO" id="GO:0061630">
    <property type="term" value="F:ubiquitin protein ligase activity"/>
    <property type="evidence" value="ECO:0007669"/>
    <property type="project" value="UniProtKB-EC"/>
</dbReference>
<evidence type="ECO:0000256" key="11">
    <source>
        <dbReference type="ARBA" id="ARBA00029800"/>
    </source>
</evidence>
<organism evidence="17 18">
    <name type="scientific">Linnemannia gamsii</name>
    <dbReference type="NCBI Taxonomy" id="64522"/>
    <lineage>
        <taxon>Eukaryota</taxon>
        <taxon>Fungi</taxon>
        <taxon>Fungi incertae sedis</taxon>
        <taxon>Mucoromycota</taxon>
        <taxon>Mortierellomycotina</taxon>
        <taxon>Mortierellomycetes</taxon>
        <taxon>Mortierellales</taxon>
        <taxon>Mortierellaceae</taxon>
        <taxon>Linnemannia</taxon>
    </lineage>
</organism>
<evidence type="ECO:0000259" key="15">
    <source>
        <dbReference type="PROSITE" id="PS50006"/>
    </source>
</evidence>
<evidence type="ECO:0000256" key="7">
    <source>
        <dbReference type="ARBA" id="ARBA00022776"/>
    </source>
</evidence>
<dbReference type="Pfam" id="PF00498">
    <property type="entry name" value="FHA"/>
    <property type="match status" value="1"/>
</dbReference>
<dbReference type="AlphaFoldDB" id="A0A9P6REI7"/>
<keyword evidence="13" id="KW-0479">Metal-binding</keyword>
<evidence type="ECO:0000259" key="16">
    <source>
        <dbReference type="PROSITE" id="PS50089"/>
    </source>
</evidence>
<keyword evidence="5" id="KW-0132">Cell division</keyword>
<dbReference type="InterPro" id="IPR040909">
    <property type="entry name" value="CHFR_Znf-CRD"/>
</dbReference>